<dbReference type="InParanoid" id="A0A0P0Y3M9"/>
<keyword evidence="3" id="KW-1185">Reference proteome</keyword>
<dbReference type="PaxDb" id="39947-A0A0P0Y3M9"/>
<feature type="region of interest" description="Disordered" evidence="1">
    <location>
        <begin position="109"/>
        <end position="147"/>
    </location>
</feature>
<evidence type="ECO:0000313" key="2">
    <source>
        <dbReference type="EMBL" id="BAT14621.1"/>
    </source>
</evidence>
<proteinExistence type="predicted"/>
<reference evidence="3" key="1">
    <citation type="journal article" date="2005" name="Nature">
        <title>The map-based sequence of the rice genome.</title>
        <authorList>
            <consortium name="International rice genome sequencing project (IRGSP)"/>
            <person name="Matsumoto T."/>
            <person name="Wu J."/>
            <person name="Kanamori H."/>
            <person name="Katayose Y."/>
            <person name="Fujisawa M."/>
            <person name="Namiki N."/>
            <person name="Mizuno H."/>
            <person name="Yamamoto K."/>
            <person name="Antonio B.A."/>
            <person name="Baba T."/>
            <person name="Sakata K."/>
            <person name="Nagamura Y."/>
            <person name="Aoki H."/>
            <person name="Arikawa K."/>
            <person name="Arita K."/>
            <person name="Bito T."/>
            <person name="Chiden Y."/>
            <person name="Fujitsuka N."/>
            <person name="Fukunaka R."/>
            <person name="Hamada M."/>
            <person name="Harada C."/>
            <person name="Hayashi A."/>
            <person name="Hijishita S."/>
            <person name="Honda M."/>
            <person name="Hosokawa S."/>
            <person name="Ichikawa Y."/>
            <person name="Idonuma A."/>
            <person name="Iijima M."/>
            <person name="Ikeda M."/>
            <person name="Ikeno M."/>
            <person name="Ito K."/>
            <person name="Ito S."/>
            <person name="Ito T."/>
            <person name="Ito Y."/>
            <person name="Ito Y."/>
            <person name="Iwabuchi A."/>
            <person name="Kamiya K."/>
            <person name="Karasawa W."/>
            <person name="Kurita K."/>
            <person name="Katagiri S."/>
            <person name="Kikuta A."/>
            <person name="Kobayashi H."/>
            <person name="Kobayashi N."/>
            <person name="Machita K."/>
            <person name="Maehara T."/>
            <person name="Masukawa M."/>
            <person name="Mizubayashi T."/>
            <person name="Mukai Y."/>
            <person name="Nagasaki H."/>
            <person name="Nagata Y."/>
            <person name="Naito S."/>
            <person name="Nakashima M."/>
            <person name="Nakama Y."/>
            <person name="Nakamichi Y."/>
            <person name="Nakamura M."/>
            <person name="Meguro A."/>
            <person name="Negishi M."/>
            <person name="Ohta I."/>
            <person name="Ohta T."/>
            <person name="Okamoto M."/>
            <person name="Ono N."/>
            <person name="Saji S."/>
            <person name="Sakaguchi M."/>
            <person name="Sakai K."/>
            <person name="Shibata M."/>
            <person name="Shimokawa T."/>
            <person name="Song J."/>
            <person name="Takazaki Y."/>
            <person name="Terasawa K."/>
            <person name="Tsugane M."/>
            <person name="Tsuji K."/>
            <person name="Ueda S."/>
            <person name="Waki K."/>
            <person name="Yamagata H."/>
            <person name="Yamamoto M."/>
            <person name="Yamamoto S."/>
            <person name="Yamane H."/>
            <person name="Yoshiki S."/>
            <person name="Yoshihara R."/>
            <person name="Yukawa K."/>
            <person name="Zhong H."/>
            <person name="Yano M."/>
            <person name="Yuan Q."/>
            <person name="Ouyang S."/>
            <person name="Liu J."/>
            <person name="Jones K.M."/>
            <person name="Gansberger K."/>
            <person name="Moffat K."/>
            <person name="Hill J."/>
            <person name="Bera J."/>
            <person name="Fadrosh D."/>
            <person name="Jin S."/>
            <person name="Johri S."/>
            <person name="Kim M."/>
            <person name="Overton L."/>
            <person name="Reardon M."/>
            <person name="Tsitrin T."/>
            <person name="Vuong H."/>
            <person name="Weaver B."/>
            <person name="Ciecko A."/>
            <person name="Tallon L."/>
            <person name="Jackson J."/>
            <person name="Pai G."/>
            <person name="Aken S.V."/>
            <person name="Utterback T."/>
            <person name="Reidmuller S."/>
            <person name="Feldblyum T."/>
            <person name="Hsiao J."/>
            <person name="Zismann V."/>
            <person name="Iobst S."/>
            <person name="de Vazeille A.R."/>
            <person name="Buell C.R."/>
            <person name="Ying K."/>
            <person name="Li Y."/>
            <person name="Lu T."/>
            <person name="Huang Y."/>
            <person name="Zhao Q."/>
            <person name="Feng Q."/>
            <person name="Zhang L."/>
            <person name="Zhu J."/>
            <person name="Weng Q."/>
            <person name="Mu J."/>
            <person name="Lu Y."/>
            <person name="Fan D."/>
            <person name="Liu Y."/>
            <person name="Guan J."/>
            <person name="Zhang Y."/>
            <person name="Yu S."/>
            <person name="Liu X."/>
            <person name="Zhang Y."/>
            <person name="Hong G."/>
            <person name="Han B."/>
            <person name="Choisne N."/>
            <person name="Demange N."/>
            <person name="Orjeda G."/>
            <person name="Samain S."/>
            <person name="Cattolico L."/>
            <person name="Pelletier E."/>
            <person name="Couloux A."/>
            <person name="Segurens B."/>
            <person name="Wincker P."/>
            <person name="D'Hont A."/>
            <person name="Scarpelli C."/>
            <person name="Weissenbach J."/>
            <person name="Salanoubat M."/>
            <person name="Quetier F."/>
            <person name="Yu Y."/>
            <person name="Kim H.R."/>
            <person name="Rambo T."/>
            <person name="Currie J."/>
            <person name="Collura K."/>
            <person name="Luo M."/>
            <person name="Yang T."/>
            <person name="Ammiraju J.S.S."/>
            <person name="Engler F."/>
            <person name="Soderlund C."/>
            <person name="Wing R.A."/>
            <person name="Palmer L.E."/>
            <person name="de la Bastide M."/>
            <person name="Spiegel L."/>
            <person name="Nascimento L."/>
            <person name="Zutavern T."/>
            <person name="O'Shaughnessy A."/>
            <person name="Dike S."/>
            <person name="Dedhia N."/>
            <person name="Preston R."/>
            <person name="Balija V."/>
            <person name="McCombie W.R."/>
            <person name="Chow T."/>
            <person name="Chen H."/>
            <person name="Chung M."/>
            <person name="Chen C."/>
            <person name="Shaw J."/>
            <person name="Wu H."/>
            <person name="Hsiao K."/>
            <person name="Chao Y."/>
            <person name="Chu M."/>
            <person name="Cheng C."/>
            <person name="Hour A."/>
            <person name="Lee P."/>
            <person name="Lin S."/>
            <person name="Lin Y."/>
            <person name="Liou J."/>
            <person name="Liu S."/>
            <person name="Hsing Y."/>
            <person name="Raghuvanshi S."/>
            <person name="Mohanty A."/>
            <person name="Bharti A.K."/>
            <person name="Gaur A."/>
            <person name="Gupta V."/>
            <person name="Kumar D."/>
            <person name="Ravi V."/>
            <person name="Vij S."/>
            <person name="Kapur A."/>
            <person name="Khurana P."/>
            <person name="Khurana P."/>
            <person name="Khurana J.P."/>
            <person name="Tyagi A.K."/>
            <person name="Gaikwad K."/>
            <person name="Singh A."/>
            <person name="Dalal V."/>
            <person name="Srivastava S."/>
            <person name="Dixit A."/>
            <person name="Pal A.K."/>
            <person name="Ghazi I.A."/>
            <person name="Yadav M."/>
            <person name="Pandit A."/>
            <person name="Bhargava A."/>
            <person name="Sureshbabu K."/>
            <person name="Batra K."/>
            <person name="Sharma T.R."/>
            <person name="Mohapatra T."/>
            <person name="Singh N.K."/>
            <person name="Messing J."/>
            <person name="Nelson A.B."/>
            <person name="Fuks G."/>
            <person name="Kavchok S."/>
            <person name="Keizer G."/>
            <person name="Linton E."/>
            <person name="Llaca V."/>
            <person name="Song R."/>
            <person name="Tanyolac B."/>
            <person name="Young S."/>
            <person name="Ho-Il K."/>
            <person name="Hahn J.H."/>
            <person name="Sangsakoo G."/>
            <person name="Vanavichit A."/>
            <person name="de Mattos Luiz.A.T."/>
            <person name="Zimmer P.D."/>
            <person name="Malone G."/>
            <person name="Dellagostin O."/>
            <person name="de Oliveira A.C."/>
            <person name="Bevan M."/>
            <person name="Bancroft I."/>
            <person name="Minx P."/>
            <person name="Cordum H."/>
            <person name="Wilson R."/>
            <person name="Cheng Z."/>
            <person name="Jin W."/>
            <person name="Jiang J."/>
            <person name="Leong S.A."/>
            <person name="Iwama H."/>
            <person name="Gojobori T."/>
            <person name="Itoh T."/>
            <person name="Niimura Y."/>
            <person name="Fujii Y."/>
            <person name="Habara T."/>
            <person name="Sakai H."/>
            <person name="Sato Y."/>
            <person name="Wilson G."/>
            <person name="Kumar K."/>
            <person name="McCouch S."/>
            <person name="Juretic N."/>
            <person name="Hoen D."/>
            <person name="Wright S."/>
            <person name="Bruskiewich R."/>
            <person name="Bureau T."/>
            <person name="Miyao A."/>
            <person name="Hirochika H."/>
            <person name="Nishikawa T."/>
            <person name="Kadowaki K."/>
            <person name="Sugiura M."/>
            <person name="Burr B."/>
            <person name="Sasaki T."/>
        </authorList>
    </citation>
    <scope>NUCLEOTIDE SEQUENCE [LARGE SCALE GENOMIC DNA]</scope>
    <source>
        <strain evidence="3">cv. Nipponbare</strain>
    </source>
</reference>
<reference evidence="2 3" key="2">
    <citation type="journal article" date="2013" name="Plant Cell Physiol.">
        <title>Rice Annotation Project Database (RAP-DB): an integrative and interactive database for rice genomics.</title>
        <authorList>
            <person name="Sakai H."/>
            <person name="Lee S.S."/>
            <person name="Tanaka T."/>
            <person name="Numa H."/>
            <person name="Kim J."/>
            <person name="Kawahara Y."/>
            <person name="Wakimoto H."/>
            <person name="Yang C.C."/>
            <person name="Iwamoto M."/>
            <person name="Abe T."/>
            <person name="Yamada Y."/>
            <person name="Muto A."/>
            <person name="Inokuchi H."/>
            <person name="Ikemura T."/>
            <person name="Matsumoto T."/>
            <person name="Sasaki T."/>
            <person name="Itoh T."/>
        </authorList>
    </citation>
    <scope>NUCLEOTIDE SEQUENCE [LARGE SCALE GENOMIC DNA]</scope>
    <source>
        <strain evidence="3">cv. Nipponbare</strain>
    </source>
</reference>
<protein>
    <submittedName>
        <fullName evidence="2">Os11g0583650 protein</fullName>
    </submittedName>
</protein>
<accession>A0A0P0Y3M9</accession>
<feature type="region of interest" description="Disordered" evidence="1">
    <location>
        <begin position="32"/>
        <end position="63"/>
    </location>
</feature>
<dbReference type="AlphaFoldDB" id="A0A0P0Y3M9"/>
<evidence type="ECO:0000313" key="3">
    <source>
        <dbReference type="Proteomes" id="UP000059680"/>
    </source>
</evidence>
<dbReference type="EMBL" id="AP014967">
    <property type="protein sequence ID" value="BAT14621.1"/>
    <property type="molecule type" value="Genomic_DNA"/>
</dbReference>
<feature type="compositionally biased region" description="Low complexity" evidence="1">
    <location>
        <begin position="136"/>
        <end position="147"/>
    </location>
</feature>
<reference evidence="2 3" key="3">
    <citation type="journal article" date="2013" name="Rice">
        <title>Improvement of the Oryza sativa Nipponbare reference genome using next generation sequence and optical map data.</title>
        <authorList>
            <person name="Kawahara Y."/>
            <person name="de la Bastide M."/>
            <person name="Hamilton J.P."/>
            <person name="Kanamori H."/>
            <person name="McCombie W.R."/>
            <person name="Ouyang S."/>
            <person name="Schwartz D.C."/>
            <person name="Tanaka T."/>
            <person name="Wu J."/>
            <person name="Zhou S."/>
            <person name="Childs K.L."/>
            <person name="Davidson R.M."/>
            <person name="Lin H."/>
            <person name="Quesada-Ocampo L."/>
            <person name="Vaillancourt B."/>
            <person name="Sakai H."/>
            <person name="Lee S.S."/>
            <person name="Kim J."/>
            <person name="Numa H."/>
            <person name="Itoh T."/>
            <person name="Buell C.R."/>
            <person name="Matsumoto T."/>
        </authorList>
    </citation>
    <scope>NUCLEOTIDE SEQUENCE [LARGE SCALE GENOMIC DNA]</scope>
    <source>
        <strain evidence="3">cv. Nipponbare</strain>
    </source>
</reference>
<organism evidence="2 3">
    <name type="scientific">Oryza sativa subsp. japonica</name>
    <name type="common">Rice</name>
    <dbReference type="NCBI Taxonomy" id="39947"/>
    <lineage>
        <taxon>Eukaryota</taxon>
        <taxon>Viridiplantae</taxon>
        <taxon>Streptophyta</taxon>
        <taxon>Embryophyta</taxon>
        <taxon>Tracheophyta</taxon>
        <taxon>Spermatophyta</taxon>
        <taxon>Magnoliopsida</taxon>
        <taxon>Liliopsida</taxon>
        <taxon>Poales</taxon>
        <taxon>Poaceae</taxon>
        <taxon>BOP clade</taxon>
        <taxon>Oryzoideae</taxon>
        <taxon>Oryzeae</taxon>
        <taxon>Oryzinae</taxon>
        <taxon>Oryza</taxon>
        <taxon>Oryza sativa</taxon>
    </lineage>
</organism>
<dbReference type="Proteomes" id="UP000059680">
    <property type="component" value="Chromosome 11"/>
</dbReference>
<name>A0A0P0Y3M9_ORYSJ</name>
<sequence>MRTDFRRRGGRAEGGYNNNLVFWVLSSKKSPSTAPIAASHRDAASSRRRALPHHRAQETTSAAVACRPGGDSVLQRLRPRRAILAAARPLPVRQEACLIRALAAVSSSPRAADTSCSPPPLAPRVDGKKKGKKSCTPPRRAGSATATAGVVVHIRHITRWTTTRRRVPALRLEGVEEVGVWVAHLFGCTARRRRARTSTTQARRRFRRDR</sequence>
<gene>
    <name evidence="2" type="ordered locus">Os11g0583650</name>
    <name evidence="2" type="ORF">OSNPB_110583650</name>
</gene>
<evidence type="ECO:0000256" key="1">
    <source>
        <dbReference type="SAM" id="MobiDB-lite"/>
    </source>
</evidence>